<dbReference type="EMBL" id="JARRAG010000002">
    <property type="protein sequence ID" value="MDG3007424.1"/>
    <property type="molecule type" value="Genomic_DNA"/>
</dbReference>
<dbReference type="InterPro" id="IPR017850">
    <property type="entry name" value="Alkaline_phosphatase_core_sf"/>
</dbReference>
<evidence type="ECO:0000256" key="1">
    <source>
        <dbReference type="ARBA" id="ARBA00022553"/>
    </source>
</evidence>
<dbReference type="InterPro" id="IPR001952">
    <property type="entry name" value="Alkaline_phosphatase"/>
</dbReference>
<proteinExistence type="predicted"/>
<dbReference type="PANTHER" id="PTHR11596">
    <property type="entry name" value="ALKALINE PHOSPHATASE"/>
    <property type="match status" value="1"/>
</dbReference>
<feature type="signal peptide" evidence="2">
    <location>
        <begin position="1"/>
        <end position="31"/>
    </location>
</feature>
<keyword evidence="1" id="KW-0597">Phosphoprotein</keyword>
<dbReference type="Gene3D" id="3.40.720.10">
    <property type="entry name" value="Alkaline Phosphatase, subunit A"/>
    <property type="match status" value="1"/>
</dbReference>
<dbReference type="Proteomes" id="UP001216907">
    <property type="component" value="Unassembled WGS sequence"/>
</dbReference>
<evidence type="ECO:0000313" key="3">
    <source>
        <dbReference type="EMBL" id="MDG3007424.1"/>
    </source>
</evidence>
<sequence>MTRHASRPVRATVASLAAALLAWGSACTARAEDLLKELQTEYSTHAGEKRDRVYHFGSQGPGDVFSNHGSHSNRQIPVYAWGAKADLGLIMGPASSYRDAEKLRAIYGYVPENTVNPEADYADQSDIRKVLESAAARGGKHIFIVWFDGMDWVTTQAAAVAKSKKVYTEGKGAGLIFQDYAGAGSNPQYGYVVTSPTHDDSDLDVDAQTVSIPKTSMKGGYDAQIAGPNPWTLGPLGPQAPGYFKGQSANDKDKEGVKAVGRLLHSYTDSSQSAAEIVSGVKSYNNSLNVTDDGRVVTTLFHDLQAKGWKTGVVTSVPFPHASPAGMYAQNVYRDDYQDIARSMLGIPGAIQEARKVPLHPGLDVVVGTGYGIMMEEKHFKAQGKNSVDGHLFLADADRAAIDVKNGGKYTVVETKLGSNGGEALARAAEEATRTGSRLLGLFGDKGLDHLPFRTADGNYDPPPNPAKLGKEPVAEVYSKEELDAQPTLAQMTDAALAVVARPDQRFILFVEAGDVDFALHANNLDNAVGAVYSGEDAIKRIIRWVETRSNWEDSVLVVSSDHGHYLVLDHPEGLLAPAR</sequence>
<protein>
    <submittedName>
        <fullName evidence="3">Alkaline phosphatase</fullName>
        <ecNumber evidence="3">3.1.3.1</ecNumber>
    </submittedName>
</protein>
<reference evidence="3 4" key="1">
    <citation type="submission" date="2023-03" db="EMBL/GenBank/DDBJ databases">
        <title>Paludisphaera mucosa sp. nov. a novel planctomycete from northern fen.</title>
        <authorList>
            <person name="Ivanova A."/>
        </authorList>
    </citation>
    <scope>NUCLEOTIDE SEQUENCE [LARGE SCALE GENOMIC DNA]</scope>
    <source>
        <strain evidence="3 4">Pla2</strain>
    </source>
</reference>
<dbReference type="SUPFAM" id="SSF53649">
    <property type="entry name" value="Alkaline phosphatase-like"/>
    <property type="match status" value="1"/>
</dbReference>
<dbReference type="SMART" id="SM00098">
    <property type="entry name" value="alkPPc"/>
    <property type="match status" value="1"/>
</dbReference>
<dbReference type="RefSeq" id="WP_277863704.1">
    <property type="nucleotide sequence ID" value="NZ_JARRAG010000002.1"/>
</dbReference>
<comment type="caution">
    <text evidence="3">The sequence shown here is derived from an EMBL/GenBank/DDBJ whole genome shotgun (WGS) entry which is preliminary data.</text>
</comment>
<dbReference type="EC" id="3.1.3.1" evidence="3"/>
<feature type="chain" id="PRO_5045840827" evidence="2">
    <location>
        <begin position="32"/>
        <end position="580"/>
    </location>
</feature>
<dbReference type="PROSITE" id="PS51257">
    <property type="entry name" value="PROKAR_LIPOPROTEIN"/>
    <property type="match status" value="1"/>
</dbReference>
<keyword evidence="4" id="KW-1185">Reference proteome</keyword>
<dbReference type="PANTHER" id="PTHR11596:SF5">
    <property type="entry name" value="ALKALINE PHOSPHATASE"/>
    <property type="match status" value="1"/>
</dbReference>
<name>A0ABT6FIV2_9BACT</name>
<accession>A0ABT6FIV2</accession>
<keyword evidence="3" id="KW-0378">Hydrolase</keyword>
<evidence type="ECO:0000256" key="2">
    <source>
        <dbReference type="SAM" id="SignalP"/>
    </source>
</evidence>
<gene>
    <name evidence="3" type="ORF">PZE19_26985</name>
</gene>
<keyword evidence="2" id="KW-0732">Signal</keyword>
<dbReference type="Pfam" id="PF00245">
    <property type="entry name" value="Alk_phosphatase"/>
    <property type="match status" value="1"/>
</dbReference>
<evidence type="ECO:0000313" key="4">
    <source>
        <dbReference type="Proteomes" id="UP001216907"/>
    </source>
</evidence>
<organism evidence="3 4">
    <name type="scientific">Paludisphaera mucosa</name>
    <dbReference type="NCBI Taxonomy" id="3030827"/>
    <lineage>
        <taxon>Bacteria</taxon>
        <taxon>Pseudomonadati</taxon>
        <taxon>Planctomycetota</taxon>
        <taxon>Planctomycetia</taxon>
        <taxon>Isosphaerales</taxon>
        <taxon>Isosphaeraceae</taxon>
        <taxon>Paludisphaera</taxon>
    </lineage>
</organism>
<dbReference type="GO" id="GO:0004035">
    <property type="term" value="F:alkaline phosphatase activity"/>
    <property type="evidence" value="ECO:0007669"/>
    <property type="project" value="UniProtKB-EC"/>
</dbReference>